<evidence type="ECO:0000259" key="4">
    <source>
        <dbReference type="PROSITE" id="PS50110"/>
    </source>
</evidence>
<dbReference type="Gene3D" id="3.40.50.2300">
    <property type="match status" value="1"/>
</dbReference>
<sequence>MSKAKTTVDVTGEREAFAAYVCDDQTKLIIEECAEAESLSPDLVFKGGIASSVRALGAMPCPHILFIDLSETTSPLEDMQALADVCEPDTIVVALGAINDVSFYRDLLTVGVQEYLVKPVSKDMISEAISQSLEMMNQVEEADVEVREVHSRHILCVGVRGGLGTSQLAANLAWMSASQKIDTSLLDLDPFFGIGAMTFDLEPGRGLPDALENPARVDGLFLERAVVKAHPNLAIMAAEAPIGMIPDPTSEAVEKLVNTLGENYGCVIVDVPRTFLATHTDLLTASTDIVLVTDLSLASARDCIRLLSQIKSFAPAADVHIVANRVGAVNEVTQRDFENSIESNLDVLLPEDRKAMIAATQKGKVLVETAPSSKFAQAVKTLFSLIHEEEADSEQNKGWLQKFLGK</sequence>
<dbReference type="GO" id="GO:0005829">
    <property type="term" value="C:cytosol"/>
    <property type="evidence" value="ECO:0007669"/>
    <property type="project" value="TreeGrafter"/>
</dbReference>
<dbReference type="PANTHER" id="PTHR43384:SF6">
    <property type="entry name" value="SEPTUM SITE-DETERMINING PROTEIN MIND HOMOLOG, CHLOROPLASTIC"/>
    <property type="match status" value="1"/>
</dbReference>
<dbReference type="GO" id="GO:0051782">
    <property type="term" value="P:negative regulation of cell division"/>
    <property type="evidence" value="ECO:0007669"/>
    <property type="project" value="TreeGrafter"/>
</dbReference>
<evidence type="ECO:0000256" key="1">
    <source>
        <dbReference type="ARBA" id="ARBA00022741"/>
    </source>
</evidence>
<protein>
    <submittedName>
        <fullName evidence="5">Cellulose synthase operon protein YhjQ/BcsQ</fullName>
    </submittedName>
</protein>
<dbReference type="Proteomes" id="UP001268683">
    <property type="component" value="Chromosome"/>
</dbReference>
<dbReference type="GO" id="GO:0016887">
    <property type="term" value="F:ATP hydrolysis activity"/>
    <property type="evidence" value="ECO:0007669"/>
    <property type="project" value="TreeGrafter"/>
</dbReference>
<dbReference type="Pfam" id="PF06564">
    <property type="entry name" value="CBP_BcsQ"/>
    <property type="match status" value="1"/>
</dbReference>
<accession>A0AA52H9L6</accession>
<keyword evidence="3" id="KW-0597">Phosphoprotein</keyword>
<dbReference type="PANTHER" id="PTHR43384">
    <property type="entry name" value="SEPTUM SITE-DETERMINING PROTEIN MIND HOMOLOG, CHLOROPLASTIC-RELATED"/>
    <property type="match status" value="1"/>
</dbReference>
<reference evidence="5" key="1">
    <citation type="submission" date="2023-04" db="EMBL/GenBank/DDBJ databases">
        <title>Complete genome sequence of Temperatibacter marinus.</title>
        <authorList>
            <person name="Rong J.-C."/>
            <person name="Yi M.-L."/>
            <person name="Zhao Q."/>
        </authorList>
    </citation>
    <scope>NUCLEOTIDE SEQUENCE</scope>
    <source>
        <strain evidence="5">NBRC 110045</strain>
    </source>
</reference>
<dbReference type="SUPFAM" id="SSF52540">
    <property type="entry name" value="P-loop containing nucleoside triphosphate hydrolases"/>
    <property type="match status" value="1"/>
</dbReference>
<dbReference type="GO" id="GO:0000160">
    <property type="term" value="P:phosphorelay signal transduction system"/>
    <property type="evidence" value="ECO:0007669"/>
    <property type="project" value="InterPro"/>
</dbReference>
<dbReference type="InterPro" id="IPR011006">
    <property type="entry name" value="CheY-like_superfamily"/>
</dbReference>
<feature type="modified residue" description="4-aspartylphosphate" evidence="3">
    <location>
        <position position="68"/>
    </location>
</feature>
<name>A0AA52H9L6_9PROT</name>
<dbReference type="GO" id="GO:0009898">
    <property type="term" value="C:cytoplasmic side of plasma membrane"/>
    <property type="evidence" value="ECO:0007669"/>
    <property type="project" value="TreeGrafter"/>
</dbReference>
<evidence type="ECO:0000256" key="2">
    <source>
        <dbReference type="ARBA" id="ARBA00022840"/>
    </source>
</evidence>
<dbReference type="EMBL" id="CP123872">
    <property type="protein sequence ID" value="WND02647.1"/>
    <property type="molecule type" value="Genomic_DNA"/>
</dbReference>
<dbReference type="AlphaFoldDB" id="A0AA52H9L6"/>
<evidence type="ECO:0000313" key="5">
    <source>
        <dbReference type="EMBL" id="WND02647.1"/>
    </source>
</evidence>
<dbReference type="InterPro" id="IPR050625">
    <property type="entry name" value="ParA/MinD_ATPase"/>
</dbReference>
<feature type="domain" description="Response regulatory" evidence="4">
    <location>
        <begin position="18"/>
        <end position="133"/>
    </location>
</feature>
<dbReference type="PROSITE" id="PS50110">
    <property type="entry name" value="RESPONSE_REGULATORY"/>
    <property type="match status" value="1"/>
</dbReference>
<dbReference type="KEGG" id="tmk:QGN29_13930"/>
<keyword evidence="6" id="KW-1185">Reference proteome</keyword>
<evidence type="ECO:0000256" key="3">
    <source>
        <dbReference type="PROSITE-ProRule" id="PRU00169"/>
    </source>
</evidence>
<dbReference type="InterPro" id="IPR001789">
    <property type="entry name" value="Sig_transdc_resp-reg_receiver"/>
</dbReference>
<dbReference type="InterPro" id="IPR017746">
    <property type="entry name" value="Cellulose_synthase_operon_BcsQ"/>
</dbReference>
<keyword evidence="1" id="KW-0547">Nucleotide-binding</keyword>
<keyword evidence="2" id="KW-0067">ATP-binding</keyword>
<organism evidence="5 6">
    <name type="scientific">Temperatibacter marinus</name>
    <dbReference type="NCBI Taxonomy" id="1456591"/>
    <lineage>
        <taxon>Bacteria</taxon>
        <taxon>Pseudomonadati</taxon>
        <taxon>Pseudomonadota</taxon>
        <taxon>Alphaproteobacteria</taxon>
        <taxon>Kordiimonadales</taxon>
        <taxon>Temperatibacteraceae</taxon>
        <taxon>Temperatibacter</taxon>
    </lineage>
</organism>
<dbReference type="Gene3D" id="3.40.50.300">
    <property type="entry name" value="P-loop containing nucleotide triphosphate hydrolases"/>
    <property type="match status" value="1"/>
</dbReference>
<dbReference type="RefSeq" id="WP_310798483.1">
    <property type="nucleotide sequence ID" value="NZ_CP123872.1"/>
</dbReference>
<gene>
    <name evidence="5" type="ORF">QGN29_13930</name>
</gene>
<dbReference type="SUPFAM" id="SSF52172">
    <property type="entry name" value="CheY-like"/>
    <property type="match status" value="1"/>
</dbReference>
<proteinExistence type="predicted"/>
<dbReference type="InterPro" id="IPR027417">
    <property type="entry name" value="P-loop_NTPase"/>
</dbReference>
<dbReference type="GO" id="GO:0005524">
    <property type="term" value="F:ATP binding"/>
    <property type="evidence" value="ECO:0007669"/>
    <property type="project" value="UniProtKB-KW"/>
</dbReference>
<evidence type="ECO:0000313" key="6">
    <source>
        <dbReference type="Proteomes" id="UP001268683"/>
    </source>
</evidence>